<organism evidence="2 3">
    <name type="scientific">Lichenicola cladoniae</name>
    <dbReference type="NCBI Taxonomy" id="1484109"/>
    <lineage>
        <taxon>Bacteria</taxon>
        <taxon>Pseudomonadati</taxon>
        <taxon>Pseudomonadota</taxon>
        <taxon>Alphaproteobacteria</taxon>
        <taxon>Acetobacterales</taxon>
        <taxon>Acetobacteraceae</taxon>
        <taxon>Lichenicola</taxon>
    </lineage>
</organism>
<dbReference type="Proteomes" id="UP000500767">
    <property type="component" value="Chromosome"/>
</dbReference>
<evidence type="ECO:0000313" key="2">
    <source>
        <dbReference type="EMBL" id="QKE89657.1"/>
    </source>
</evidence>
<dbReference type="RefSeq" id="WP_171834645.1">
    <property type="nucleotide sequence ID" value="NZ_CP053708.1"/>
</dbReference>
<dbReference type="KEGG" id="lck:HN018_06000"/>
<evidence type="ECO:0000313" key="3">
    <source>
        <dbReference type="Proteomes" id="UP000500767"/>
    </source>
</evidence>
<dbReference type="InterPro" id="IPR007361">
    <property type="entry name" value="DUF427"/>
</dbReference>
<accession>A0A6M8HMW7</accession>
<dbReference type="Gene3D" id="2.170.150.40">
    <property type="entry name" value="Domain of unknown function (DUF427)"/>
    <property type="match status" value="1"/>
</dbReference>
<name>A0A6M8HMW7_9PROT</name>
<gene>
    <name evidence="2" type="ORF">HN018_06000</name>
</gene>
<dbReference type="InterPro" id="IPR038694">
    <property type="entry name" value="DUF427_sf"/>
</dbReference>
<protein>
    <submittedName>
        <fullName evidence="2">DUF427 domain-containing protein</fullName>
    </submittedName>
</protein>
<reference evidence="2 3" key="1">
    <citation type="journal article" date="2014" name="World J. Microbiol. Biotechnol.">
        <title>Biodiversity and physiological characteristics of Antarctic and Arctic lichens-associated bacteria.</title>
        <authorList>
            <person name="Lee Y.M."/>
            <person name="Kim E.H."/>
            <person name="Lee H.K."/>
            <person name="Hong S.G."/>
        </authorList>
    </citation>
    <scope>NUCLEOTIDE SEQUENCE [LARGE SCALE GENOMIC DNA]</scope>
    <source>
        <strain evidence="2 3">PAMC 26569</strain>
    </source>
</reference>
<dbReference type="PANTHER" id="PTHR34310:SF5">
    <property type="entry name" value="DUF427 DOMAIN PROTEIN (AFU_ORTHOLOGUE AFUA_3G02220)"/>
    <property type="match status" value="1"/>
</dbReference>
<dbReference type="PANTHER" id="PTHR34310">
    <property type="entry name" value="DUF427 DOMAIN PROTEIN (AFU_ORTHOLOGUE AFUA_3G02220)"/>
    <property type="match status" value="1"/>
</dbReference>
<sequence>MKAVWNGETIAESDDIVTVEGNAYFPASSVRPGVLTASTHTSVCPWKGTAHYHSLTVGDAVNQNAVWFYPEPKTAAANIKDRVAFWKGVQVSA</sequence>
<proteinExistence type="predicted"/>
<evidence type="ECO:0000259" key="1">
    <source>
        <dbReference type="Pfam" id="PF04248"/>
    </source>
</evidence>
<dbReference type="Pfam" id="PF04248">
    <property type="entry name" value="NTP_transf_9"/>
    <property type="match status" value="1"/>
</dbReference>
<dbReference type="EMBL" id="CP053708">
    <property type="protein sequence ID" value="QKE89657.1"/>
    <property type="molecule type" value="Genomic_DNA"/>
</dbReference>
<dbReference type="AlphaFoldDB" id="A0A6M8HMW7"/>
<keyword evidence="3" id="KW-1185">Reference proteome</keyword>
<feature type="domain" description="DUF427" evidence="1">
    <location>
        <begin position="1"/>
        <end position="87"/>
    </location>
</feature>